<sequence length="108" mass="12280">MSAELAFLQDISLISPQPEPHAFSHNPKQPVSLPVIVTNTFPATALTIIGKFKNLQYRVVNGETQSFKDMFRSMDRKMGISIHINKWRVTGQVMGRTYESINETGWTR</sequence>
<gene>
    <name evidence="1" type="ORF">K435DRAFT_195421</name>
</gene>
<reference evidence="1 2" key="1">
    <citation type="journal article" date="2019" name="Nat. Ecol. Evol.">
        <title>Megaphylogeny resolves global patterns of mushroom evolution.</title>
        <authorList>
            <person name="Varga T."/>
            <person name="Krizsan K."/>
            <person name="Foldi C."/>
            <person name="Dima B."/>
            <person name="Sanchez-Garcia M."/>
            <person name="Sanchez-Ramirez S."/>
            <person name="Szollosi G.J."/>
            <person name="Szarkandi J.G."/>
            <person name="Papp V."/>
            <person name="Albert L."/>
            <person name="Andreopoulos W."/>
            <person name="Angelini C."/>
            <person name="Antonin V."/>
            <person name="Barry K.W."/>
            <person name="Bougher N.L."/>
            <person name="Buchanan P."/>
            <person name="Buyck B."/>
            <person name="Bense V."/>
            <person name="Catcheside P."/>
            <person name="Chovatia M."/>
            <person name="Cooper J."/>
            <person name="Damon W."/>
            <person name="Desjardin D."/>
            <person name="Finy P."/>
            <person name="Geml J."/>
            <person name="Haridas S."/>
            <person name="Hughes K."/>
            <person name="Justo A."/>
            <person name="Karasinski D."/>
            <person name="Kautmanova I."/>
            <person name="Kiss B."/>
            <person name="Kocsube S."/>
            <person name="Kotiranta H."/>
            <person name="LaButti K.M."/>
            <person name="Lechner B.E."/>
            <person name="Liimatainen K."/>
            <person name="Lipzen A."/>
            <person name="Lukacs Z."/>
            <person name="Mihaltcheva S."/>
            <person name="Morgado L.N."/>
            <person name="Niskanen T."/>
            <person name="Noordeloos M.E."/>
            <person name="Ohm R.A."/>
            <person name="Ortiz-Santana B."/>
            <person name="Ovrebo C."/>
            <person name="Racz N."/>
            <person name="Riley R."/>
            <person name="Savchenko A."/>
            <person name="Shiryaev A."/>
            <person name="Soop K."/>
            <person name="Spirin V."/>
            <person name="Szebenyi C."/>
            <person name="Tomsovsky M."/>
            <person name="Tulloss R.E."/>
            <person name="Uehling J."/>
            <person name="Grigoriev I.V."/>
            <person name="Vagvolgyi C."/>
            <person name="Papp T."/>
            <person name="Martin F.M."/>
            <person name="Miettinen O."/>
            <person name="Hibbett D.S."/>
            <person name="Nagy L.G."/>
        </authorList>
    </citation>
    <scope>NUCLEOTIDE SEQUENCE [LARGE SCALE GENOMIC DNA]</scope>
    <source>
        <strain evidence="1 2">CBS 962.96</strain>
    </source>
</reference>
<evidence type="ECO:0000313" key="1">
    <source>
        <dbReference type="EMBL" id="THU93267.1"/>
    </source>
</evidence>
<proteinExistence type="predicted"/>
<keyword evidence="2" id="KW-1185">Reference proteome</keyword>
<dbReference type="Proteomes" id="UP000297245">
    <property type="component" value="Unassembled WGS sequence"/>
</dbReference>
<name>A0A4S8LUK2_DENBC</name>
<organism evidence="1 2">
    <name type="scientific">Dendrothele bispora (strain CBS 962.96)</name>
    <dbReference type="NCBI Taxonomy" id="1314807"/>
    <lineage>
        <taxon>Eukaryota</taxon>
        <taxon>Fungi</taxon>
        <taxon>Dikarya</taxon>
        <taxon>Basidiomycota</taxon>
        <taxon>Agaricomycotina</taxon>
        <taxon>Agaricomycetes</taxon>
        <taxon>Agaricomycetidae</taxon>
        <taxon>Agaricales</taxon>
        <taxon>Agaricales incertae sedis</taxon>
        <taxon>Dendrothele</taxon>
    </lineage>
</organism>
<dbReference type="AlphaFoldDB" id="A0A4S8LUK2"/>
<dbReference type="EMBL" id="ML179253">
    <property type="protein sequence ID" value="THU93267.1"/>
    <property type="molecule type" value="Genomic_DNA"/>
</dbReference>
<evidence type="ECO:0000313" key="2">
    <source>
        <dbReference type="Proteomes" id="UP000297245"/>
    </source>
</evidence>
<dbReference type="OrthoDB" id="2934367at2759"/>
<accession>A0A4S8LUK2</accession>
<protein>
    <submittedName>
        <fullName evidence="1">Uncharacterized protein</fullName>
    </submittedName>
</protein>